<evidence type="ECO:0000256" key="4">
    <source>
        <dbReference type="ARBA" id="ARBA00022692"/>
    </source>
</evidence>
<dbReference type="FunFam" id="3.40.50.300:FF:000436">
    <property type="entry name" value="ATP binding cassette subfamily A member 9"/>
    <property type="match status" value="1"/>
</dbReference>
<dbReference type="InterPro" id="IPR026082">
    <property type="entry name" value="ABCA"/>
</dbReference>
<feature type="domain" description="ABC transporter" evidence="11">
    <location>
        <begin position="1173"/>
        <end position="1432"/>
    </location>
</feature>
<feature type="domain" description="ABC transporter" evidence="11">
    <location>
        <begin position="480"/>
        <end position="715"/>
    </location>
</feature>
<feature type="transmembrane region" description="Helical" evidence="10">
    <location>
        <begin position="356"/>
        <end position="377"/>
    </location>
</feature>
<dbReference type="CDD" id="cd03263">
    <property type="entry name" value="ABC_subfamily_A"/>
    <property type="match status" value="2"/>
</dbReference>
<feature type="transmembrane region" description="Helical" evidence="10">
    <location>
        <begin position="398"/>
        <end position="419"/>
    </location>
</feature>
<evidence type="ECO:0000256" key="8">
    <source>
        <dbReference type="ARBA" id="ARBA00022989"/>
    </source>
</evidence>
<evidence type="ECO:0000256" key="6">
    <source>
        <dbReference type="ARBA" id="ARBA00022741"/>
    </source>
</evidence>
<dbReference type="OrthoDB" id="8061355at2759"/>
<organism evidence="12 13">
    <name type="scientific">Leptobrachium leishanense</name>
    <name type="common">Leishan spiny toad</name>
    <dbReference type="NCBI Taxonomy" id="445787"/>
    <lineage>
        <taxon>Eukaryota</taxon>
        <taxon>Metazoa</taxon>
        <taxon>Chordata</taxon>
        <taxon>Craniata</taxon>
        <taxon>Vertebrata</taxon>
        <taxon>Euteleostomi</taxon>
        <taxon>Amphibia</taxon>
        <taxon>Batrachia</taxon>
        <taxon>Anura</taxon>
        <taxon>Pelobatoidea</taxon>
        <taxon>Megophryidae</taxon>
        <taxon>Leptobrachium</taxon>
    </lineage>
</organism>
<dbReference type="GO" id="GO:0005319">
    <property type="term" value="F:lipid transporter activity"/>
    <property type="evidence" value="ECO:0007669"/>
    <property type="project" value="TreeGrafter"/>
</dbReference>
<reference evidence="12" key="1">
    <citation type="submission" date="2025-08" db="UniProtKB">
        <authorList>
            <consortium name="Ensembl"/>
        </authorList>
    </citation>
    <scope>IDENTIFICATION</scope>
</reference>
<keyword evidence="3" id="KW-0813">Transport</keyword>
<feature type="transmembrane region" description="Helical" evidence="10">
    <location>
        <begin position="36"/>
        <end position="53"/>
    </location>
</feature>
<dbReference type="InterPro" id="IPR056264">
    <property type="entry name" value="R2_ABCA1-4-like"/>
</dbReference>
<dbReference type="PROSITE" id="PS00211">
    <property type="entry name" value="ABC_TRANSPORTER_1"/>
    <property type="match status" value="2"/>
</dbReference>
<keyword evidence="6" id="KW-0547">Nucleotide-binding</keyword>
<dbReference type="Gene3D" id="3.40.50.300">
    <property type="entry name" value="P-loop containing nucleotide triphosphate hydrolases"/>
    <property type="match status" value="2"/>
</dbReference>
<feature type="transmembrane region" description="Helical" evidence="10">
    <location>
        <begin position="1041"/>
        <end position="1062"/>
    </location>
</feature>
<feature type="transmembrane region" description="Helical" evidence="10">
    <location>
        <begin position="1074"/>
        <end position="1096"/>
    </location>
</feature>
<evidence type="ECO:0000259" key="11">
    <source>
        <dbReference type="PROSITE" id="PS50893"/>
    </source>
</evidence>
<feature type="transmembrane region" description="Helical" evidence="10">
    <location>
        <begin position="1012"/>
        <end position="1034"/>
    </location>
</feature>
<dbReference type="InterPro" id="IPR003593">
    <property type="entry name" value="AAA+_ATPase"/>
</dbReference>
<proteinExistence type="inferred from homology"/>
<feature type="transmembrane region" description="Helical" evidence="10">
    <location>
        <begin position="866"/>
        <end position="887"/>
    </location>
</feature>
<keyword evidence="9 10" id="KW-0472">Membrane</keyword>
<dbReference type="PROSITE" id="PS50893">
    <property type="entry name" value="ABC_TRANSPORTER_2"/>
    <property type="match status" value="2"/>
</dbReference>
<comment type="similarity">
    <text evidence="2">Belongs to the ABC transporter superfamily. ABCA family.</text>
</comment>
<dbReference type="Proteomes" id="UP000694569">
    <property type="component" value="Unplaced"/>
</dbReference>
<keyword evidence="5" id="KW-0677">Repeat</keyword>
<keyword evidence="13" id="KW-1185">Reference proteome</keyword>
<dbReference type="PANTHER" id="PTHR19229">
    <property type="entry name" value="ATP-BINDING CASSETTE TRANSPORTER SUBFAMILY A ABCA"/>
    <property type="match status" value="1"/>
</dbReference>
<dbReference type="FunFam" id="3.40.50.300:FF:000335">
    <property type="entry name" value="ATP binding cassette subfamily A member 5"/>
    <property type="match status" value="1"/>
</dbReference>
<dbReference type="Ensembl" id="ENSLLET00000046095.1">
    <property type="protein sequence ID" value="ENSLLEP00000044316.1"/>
    <property type="gene ID" value="ENSLLEG00000027915.1"/>
</dbReference>
<dbReference type="GO" id="GO:0005524">
    <property type="term" value="F:ATP binding"/>
    <property type="evidence" value="ECO:0007669"/>
    <property type="project" value="UniProtKB-KW"/>
</dbReference>
<keyword evidence="7" id="KW-0067">ATP-binding</keyword>
<dbReference type="InterPro" id="IPR013525">
    <property type="entry name" value="ABC2_TM"/>
</dbReference>
<dbReference type="PANTHER" id="PTHR19229:SF100">
    <property type="entry name" value="CHOLESTEROL TRANSPORTER ABCA5"/>
    <property type="match status" value="1"/>
</dbReference>
<dbReference type="Pfam" id="PF23321">
    <property type="entry name" value="R1_ABCA1"/>
    <property type="match status" value="1"/>
</dbReference>
<dbReference type="SUPFAM" id="SSF52540">
    <property type="entry name" value="P-loop containing nucleoside triphosphate hydrolases"/>
    <property type="match status" value="2"/>
</dbReference>
<feature type="transmembrane region" description="Helical" evidence="10">
    <location>
        <begin position="957"/>
        <end position="976"/>
    </location>
</feature>
<dbReference type="SMART" id="SM00382">
    <property type="entry name" value="AAA"/>
    <property type="match status" value="2"/>
</dbReference>
<evidence type="ECO:0000256" key="2">
    <source>
        <dbReference type="ARBA" id="ARBA00008869"/>
    </source>
</evidence>
<name>A0A8C5WK38_9ANUR</name>
<dbReference type="GO" id="GO:0140359">
    <property type="term" value="F:ABC-type transporter activity"/>
    <property type="evidence" value="ECO:0007669"/>
    <property type="project" value="InterPro"/>
</dbReference>
<feature type="transmembrane region" description="Helical" evidence="10">
    <location>
        <begin position="1108"/>
        <end position="1126"/>
    </location>
</feature>
<evidence type="ECO:0000313" key="13">
    <source>
        <dbReference type="Proteomes" id="UP000694569"/>
    </source>
</evidence>
<dbReference type="GO" id="GO:0016887">
    <property type="term" value="F:ATP hydrolysis activity"/>
    <property type="evidence" value="ECO:0007669"/>
    <property type="project" value="InterPro"/>
</dbReference>
<feature type="transmembrane region" description="Helical" evidence="10">
    <location>
        <begin position="331"/>
        <end position="350"/>
    </location>
</feature>
<dbReference type="Pfam" id="PF12698">
    <property type="entry name" value="ABC2_membrane_3"/>
    <property type="match status" value="1"/>
</dbReference>
<feature type="transmembrane region" description="Helical" evidence="10">
    <location>
        <begin position="217"/>
        <end position="244"/>
    </location>
</feature>
<dbReference type="GO" id="GO:0005770">
    <property type="term" value="C:late endosome"/>
    <property type="evidence" value="ECO:0007669"/>
    <property type="project" value="TreeGrafter"/>
</dbReference>
<feature type="transmembrane region" description="Helical" evidence="10">
    <location>
        <begin position="299"/>
        <end position="319"/>
    </location>
</feature>
<evidence type="ECO:0000256" key="7">
    <source>
        <dbReference type="ARBA" id="ARBA00022840"/>
    </source>
</evidence>
<evidence type="ECO:0000256" key="5">
    <source>
        <dbReference type="ARBA" id="ARBA00022737"/>
    </source>
</evidence>
<sequence>MASDINDVGVWRQTKILLYKNYLVKCRTKKDSIQEILYPIIWWLISLLWVSLLKPSKHYEATTSRVLGELDLPTYPDLVIGYTPVNNVTQHIMELAASECLRADVSVSPYPDEENFKIASAFLENRFVGISFKDSMSYKLKFFPASIPVSAFYIEPRELCYSWKCEAALYFSSTFTTLQACIDSAIIKLKTNYSAWDDLKGTQVVVMGEQSVVEVDLFYRVLMSIFLVMAFSPFGCSLAVHVVAEKEKKLKEFLKIMGLHDTAFWLPWVLLYTCLNLLISLLMAVITTVFFPFSKSNSFLIFLLYALYGISLILFSLMLTPLFKKAKQAGAVGFLATLFLGSVGIFIVLKEDFPKSFVWFFSPFCHCTFMIGVAQIMHLEGFDRGAQLSYLKDGPYPLIITFIFLVVDSVMYLLLASYLDQILPGEYGLKRPPFFFMKPSYWSKRRRNYGELSESHFSSNLGLSEMVEPVSSELHGKEAIRIKCIHKSFKKENKQVAALQGLTFSMYEGQITAVLGHSGTGKTTLMNILCGLCPPSEGFATVYGHRVTDIDEIVEARKITGICQQHDVHFDVLTVEENLSIFAALRGVPEKTKEQEINKILQELDMQVLKHNQVRTLSVGQKRKLSLGIAILGNPKVLLLDEPTSGMDSCSRFTIWNLLKNRKGSHVTVFSTHCMEEADILADRKAVISQGTLKCIGTSLFLKSKWGVGYRLSMDITASCNVDCMTDMVMHHLPDASILQQTETSLIYNLPLKDTDKFPGLFASLESESTVGVVTYGVSITSLEDVFFKLETEAEIEQTDHSIFSQKVEEEVKWKSMEEIEQGLLSLQESDSCMATGRALWKQQVATIAKLHLRNLYRDSKSFRCVSLFLFIFLAVQVSMCLVHRYYRRSLAPTKLAADLYFLRPGQRSHKYLTSLLLENSTGSNALLRQLHLNESIQTWSSPFYQDFSDTSIRLDLYFLVAFLGIMAVGMLPYFAMENTYNHKVKAYTQMKMSGLYQSAYWTGQAVVDMPLYFLILFLMIGSLLVFNTGIYLYAGTAVTLVNIFCLVGYVPAVVILTYVASFTYKQIHDTRQWWSTIFALTASISITITEAAFLIGNDLIATILHDIFSLFIPIYPLIGCLTFFIKASDLLLPSHAGSCDNTDVVSLQPYMQCVILLLILRYLEIKHGGKSIRKDPIFRYVIFQRAPGVLLFQKPVILVSGVHKEYEESGKTILGKTMRKKILGLVGPNGCGKSTLLNMLVGQTEPNAGQILIGDSAAERGSRPVRFVGYSPQMNHLWPEIRVQEHLEVYGALKGMKRMSTHQPNDETYGIRRILDALDLNEQAQKPTKKLSAGNQRKLCFALSMLGNPEIVLLDEPSTGMDSKAKQRMWSVIRATFKGKEQAAVLTTHYMEEAEAVCDRVAIMVSGQLRYIGSVQHLKSKFGRHFSLEMKLEADTGVQKEDLVHKAILQIFPNASRQESFASLLSYKVPKDDVQSLSQTFSKLEQVKHAFCVEEYSFCQSTLEQVFIELAKEQEEEDNVATMNSTLCWERRQEDRVVF</sequence>
<dbReference type="GeneTree" id="ENSGT00940000158172"/>
<evidence type="ECO:0000256" key="3">
    <source>
        <dbReference type="ARBA" id="ARBA00022448"/>
    </source>
</evidence>
<evidence type="ECO:0000313" key="12">
    <source>
        <dbReference type="Ensembl" id="ENSLLEP00000044316.1"/>
    </source>
</evidence>
<keyword evidence="8 10" id="KW-1133">Transmembrane helix</keyword>
<feature type="transmembrane region" description="Helical" evidence="10">
    <location>
        <begin position="265"/>
        <end position="293"/>
    </location>
</feature>
<dbReference type="Pfam" id="PF00005">
    <property type="entry name" value="ABC_tran"/>
    <property type="match status" value="2"/>
</dbReference>
<dbReference type="InterPro" id="IPR003439">
    <property type="entry name" value="ABC_transporter-like_ATP-bd"/>
</dbReference>
<protein>
    <submittedName>
        <fullName evidence="12">ATP binding cassette subfamily A member 5</fullName>
    </submittedName>
</protein>
<dbReference type="InterPro" id="IPR017871">
    <property type="entry name" value="ABC_transporter-like_CS"/>
</dbReference>
<evidence type="ECO:0000256" key="9">
    <source>
        <dbReference type="ARBA" id="ARBA00023136"/>
    </source>
</evidence>
<dbReference type="InterPro" id="IPR027417">
    <property type="entry name" value="P-loop_NTPase"/>
</dbReference>
<gene>
    <name evidence="12" type="primary">ABCA5</name>
</gene>
<reference evidence="12" key="2">
    <citation type="submission" date="2025-09" db="UniProtKB">
        <authorList>
            <consortium name="Ensembl"/>
        </authorList>
    </citation>
    <scope>IDENTIFICATION</scope>
</reference>
<accession>A0A8C5WK38</accession>
<dbReference type="GO" id="GO:0005886">
    <property type="term" value="C:plasma membrane"/>
    <property type="evidence" value="ECO:0007669"/>
    <property type="project" value="UniProtKB-ARBA"/>
</dbReference>
<evidence type="ECO:0000256" key="1">
    <source>
        <dbReference type="ARBA" id="ARBA00004141"/>
    </source>
</evidence>
<comment type="subcellular location">
    <subcellularLocation>
        <location evidence="1">Membrane</location>
        <topology evidence="1">Multi-pass membrane protein</topology>
    </subcellularLocation>
</comment>
<evidence type="ECO:0000256" key="10">
    <source>
        <dbReference type="SAM" id="Phobius"/>
    </source>
</evidence>
<keyword evidence="4 10" id="KW-0812">Transmembrane</keyword>